<dbReference type="InterPro" id="IPR046373">
    <property type="entry name" value="Acyl-CoA_Oxase/DH_mid-dom_sf"/>
</dbReference>
<feature type="domain" description="Acyl-CoA dehydrogenase/oxidase N-terminal" evidence="9">
    <location>
        <begin position="7"/>
        <end position="119"/>
    </location>
</feature>
<name>A0ABQ5ZZ23_9PROT</name>
<reference evidence="11" key="1">
    <citation type="journal article" date="2019" name="Int. J. Syst. Evol. Microbiol.">
        <title>The Global Catalogue of Microorganisms (GCM) 10K type strain sequencing project: providing services to taxonomists for standard genome sequencing and annotation.</title>
        <authorList>
            <consortium name="The Broad Institute Genomics Platform"/>
            <consortium name="The Broad Institute Genome Sequencing Center for Infectious Disease"/>
            <person name="Wu L."/>
            <person name="Ma J."/>
        </authorList>
    </citation>
    <scope>NUCLEOTIDE SEQUENCE [LARGE SCALE GENOMIC DNA]</scope>
    <source>
        <strain evidence="11">NBRC 112502</strain>
    </source>
</reference>
<feature type="domain" description="Acyl-CoA dehydrogenase/oxidase C-terminal" evidence="7">
    <location>
        <begin position="232"/>
        <end position="398"/>
    </location>
</feature>
<comment type="caution">
    <text evidence="10">The sequence shown here is derived from an EMBL/GenBank/DDBJ whole genome shotgun (WGS) entry which is preliminary data.</text>
</comment>
<protein>
    <submittedName>
        <fullName evidence="10">Acyl-CoA dehydrogenase</fullName>
    </submittedName>
</protein>
<evidence type="ECO:0000259" key="8">
    <source>
        <dbReference type="Pfam" id="PF02770"/>
    </source>
</evidence>
<evidence type="ECO:0000313" key="10">
    <source>
        <dbReference type="EMBL" id="GLR65470.1"/>
    </source>
</evidence>
<evidence type="ECO:0000256" key="6">
    <source>
        <dbReference type="RuleBase" id="RU362125"/>
    </source>
</evidence>
<dbReference type="SUPFAM" id="SSF56645">
    <property type="entry name" value="Acyl-CoA dehydrogenase NM domain-like"/>
    <property type="match status" value="1"/>
</dbReference>
<dbReference type="InterPro" id="IPR037069">
    <property type="entry name" value="AcylCoA_DH/ox_N_sf"/>
</dbReference>
<evidence type="ECO:0000256" key="3">
    <source>
        <dbReference type="ARBA" id="ARBA00022630"/>
    </source>
</evidence>
<evidence type="ECO:0000256" key="1">
    <source>
        <dbReference type="ARBA" id="ARBA00001974"/>
    </source>
</evidence>
<dbReference type="Pfam" id="PF02771">
    <property type="entry name" value="Acyl-CoA_dh_N"/>
    <property type="match status" value="1"/>
</dbReference>
<comment type="cofactor">
    <cofactor evidence="1 6">
        <name>FAD</name>
        <dbReference type="ChEBI" id="CHEBI:57692"/>
    </cofactor>
</comment>
<dbReference type="RefSeq" id="WP_284255961.1">
    <property type="nucleotide sequence ID" value="NZ_BSOS01000005.1"/>
</dbReference>
<evidence type="ECO:0000259" key="9">
    <source>
        <dbReference type="Pfam" id="PF02771"/>
    </source>
</evidence>
<dbReference type="Pfam" id="PF02770">
    <property type="entry name" value="Acyl-CoA_dh_M"/>
    <property type="match status" value="1"/>
</dbReference>
<evidence type="ECO:0000256" key="2">
    <source>
        <dbReference type="ARBA" id="ARBA00009347"/>
    </source>
</evidence>
<dbReference type="InterPro" id="IPR009075">
    <property type="entry name" value="AcylCo_DH/oxidase_C"/>
</dbReference>
<keyword evidence="11" id="KW-1185">Reference proteome</keyword>
<dbReference type="InterPro" id="IPR036250">
    <property type="entry name" value="AcylCo_DH-like_C"/>
</dbReference>
<evidence type="ECO:0000259" key="7">
    <source>
        <dbReference type="Pfam" id="PF00441"/>
    </source>
</evidence>
<evidence type="ECO:0000256" key="5">
    <source>
        <dbReference type="ARBA" id="ARBA00023002"/>
    </source>
</evidence>
<dbReference type="EMBL" id="BSOS01000005">
    <property type="protein sequence ID" value="GLR65470.1"/>
    <property type="molecule type" value="Genomic_DNA"/>
</dbReference>
<dbReference type="PANTHER" id="PTHR43292">
    <property type="entry name" value="ACYL-COA DEHYDROGENASE"/>
    <property type="match status" value="1"/>
</dbReference>
<keyword evidence="3 6" id="KW-0285">Flavoprotein</keyword>
<dbReference type="PANTHER" id="PTHR43292:SF3">
    <property type="entry name" value="ACYL-COA DEHYDROGENASE FADE29"/>
    <property type="match status" value="1"/>
</dbReference>
<keyword evidence="5 6" id="KW-0560">Oxidoreductase</keyword>
<dbReference type="InterPro" id="IPR013786">
    <property type="entry name" value="AcylCoA_DH/ox_N"/>
</dbReference>
<feature type="domain" description="Acyl-CoA oxidase/dehydrogenase middle" evidence="8">
    <location>
        <begin position="125"/>
        <end position="219"/>
    </location>
</feature>
<dbReference type="SUPFAM" id="SSF47203">
    <property type="entry name" value="Acyl-CoA dehydrogenase C-terminal domain-like"/>
    <property type="match status" value="1"/>
</dbReference>
<dbReference type="InterPro" id="IPR009100">
    <property type="entry name" value="AcylCoA_DH/oxidase_NM_dom_sf"/>
</dbReference>
<evidence type="ECO:0000256" key="4">
    <source>
        <dbReference type="ARBA" id="ARBA00022827"/>
    </source>
</evidence>
<dbReference type="InterPro" id="IPR052161">
    <property type="entry name" value="Mycobact_Acyl-CoA_DH"/>
</dbReference>
<dbReference type="InterPro" id="IPR006091">
    <property type="entry name" value="Acyl-CoA_Oxase/DH_mid-dom"/>
</dbReference>
<dbReference type="Gene3D" id="1.10.540.10">
    <property type="entry name" value="Acyl-CoA dehydrogenase/oxidase, N-terminal domain"/>
    <property type="match status" value="1"/>
</dbReference>
<dbReference type="Gene3D" id="2.40.110.10">
    <property type="entry name" value="Butyryl-CoA Dehydrogenase, subunit A, domain 2"/>
    <property type="match status" value="1"/>
</dbReference>
<sequence length="400" mass="44024">MLLDESPDLAAFRAEVRGFVRQHLPADIARKGRLGLEYGKDDFVRWQKILRNKGWFAAAWPQAAGGAGWDLQKQLVFIQETALNDAPFIIPYGVNMVGPVLYNFGTPEQQARHLPGILSSDVWWCQGYSEPNSGSDLASLKTTAVRDGGHYIVNGTKMWTTEAHWADWMHCLVRTDREAKPQRGISFLLIDMKTPGIDIRPIVTIDGQHHTNQVFLDDVRVPVENLVGGEGGGWPIAKFLLSNERVAIADTGPKLKLLAEIKEIFAKIEVSPTVSETSKILFRQKLANAEIQLTTLCALEQEYVKMWAGGGSKEGPHASVLKIRGTEILQLLSEIALELEGPLGAAHDPADLHLGAGITPSPAQRASLMAHHYLYGRCWSIFGGTNEIQRGIIARSILAA</sequence>
<organism evidence="10 11">
    <name type="scientific">Acidocella aquatica</name>
    <dbReference type="NCBI Taxonomy" id="1922313"/>
    <lineage>
        <taxon>Bacteria</taxon>
        <taxon>Pseudomonadati</taxon>
        <taxon>Pseudomonadota</taxon>
        <taxon>Alphaproteobacteria</taxon>
        <taxon>Acetobacterales</taxon>
        <taxon>Acidocellaceae</taxon>
        <taxon>Acidocella</taxon>
    </lineage>
</organism>
<keyword evidence="4 6" id="KW-0274">FAD</keyword>
<accession>A0ABQ5ZZ23</accession>
<comment type="similarity">
    <text evidence="2 6">Belongs to the acyl-CoA dehydrogenase family.</text>
</comment>
<proteinExistence type="inferred from homology"/>
<gene>
    <name evidence="10" type="ORF">GCM10010909_01480</name>
</gene>
<dbReference type="Pfam" id="PF00441">
    <property type="entry name" value="Acyl-CoA_dh_1"/>
    <property type="match status" value="1"/>
</dbReference>
<dbReference type="Proteomes" id="UP001156641">
    <property type="component" value="Unassembled WGS sequence"/>
</dbReference>
<evidence type="ECO:0000313" key="11">
    <source>
        <dbReference type="Proteomes" id="UP001156641"/>
    </source>
</evidence>
<dbReference type="Gene3D" id="1.20.140.10">
    <property type="entry name" value="Butyryl-CoA Dehydrogenase, subunit A, domain 3"/>
    <property type="match status" value="1"/>
</dbReference>